<sequence length="1038" mass="115435">MDGMDVLPPAARPLSARPQSHRFISQGLAQRPSRSPEDKEEWRPMSAASTQISAQSRSEMHRQISHWCASELERFRQSFQEDVANSLTALKEALAQALCVTTTTTTTTAAPEQTTERDSELRRARAHIEELLKLNTQLRQQTLDLMSREELDRFRGCISETCDSMRRLLEKQQRDQRLQLRSCAEEAAEKAADMCVQMVQKEWPTLKEMWLLWRREDEARWDAYSEHLERLERQLLHSSEALSAQLAALEAKPQLQGADLQAAEQRICDKVAEVAAEVLKPYHLQSLQAEVTSLALAAREAAVPVQEPTSGPALEDVLEDQLLKVRSILNDEVLPRLGPLEHLSQRLEDALKVSEMEQEVLSHQHQAETAWGHCRRFEVEMSDLRLELQKMKAEAQDESKAKQEAQRIQRELLRKVRQIEQRGNLHVKLQSGDVEVVQGLDFVAKKNDATAAQLSDAGAGARAMADLKELQELLDAPMVIEGHVKGGNNKHWQTVAENRAKLIQSELIKRGLRPEDLATKGAGGTRAGCGGLAFSFCGLAGDPTSRSITSFSTVFVGQQSKRGPAESSEPPKVIRYAPNHPSQMFPPGFAAPPTAPVNNAGPAMAGVAPPAGGPGGQPRLPPVPMPFGDVNVDMTMMRFSNFVPRLYNFCKSLGMTKGRIMPSIGFCADENQGFPAIIITKHFGVYPFTHGYLGGVMALDRHGPHAHHGDDMVIIHAPHVGYDPVSQKYGIYRRRQVGDQSHAMSTCCGAVAGTLAPYDENYKKALGRISVREAKDGVVLLNIGNSLLTEEEDDLGIALQFDRLLEPGALANPLLRQSTSVVYIASKEFADMYKETVKTQPAPAANKPQVLQEIDQHGIAWKPLKDPSLSHLLTQDFFKFKKTQEELPGEANRLQRVILPHMPFILTAPHDPTFTAALIIMQSEFDRAVHSVSTAPAYKNRNFVLISGLNIDIAPPADDMEAYPQTMFLPWASFMQLKDGTQRVIEQDTLVTMLHKQATNNPDAIELEKGFSALFGQEEKIVFHNTRENNRIDQIRTV</sequence>
<evidence type="ECO:0000256" key="1">
    <source>
        <dbReference type="SAM" id="Coils"/>
    </source>
</evidence>
<feature type="region of interest" description="Disordered" evidence="2">
    <location>
        <begin position="1"/>
        <end position="56"/>
    </location>
</feature>
<feature type="compositionally biased region" description="Basic and acidic residues" evidence="2">
    <location>
        <begin position="34"/>
        <end position="43"/>
    </location>
</feature>
<dbReference type="AlphaFoldDB" id="A0AA36HTG5"/>
<proteinExistence type="predicted"/>
<evidence type="ECO:0000313" key="3">
    <source>
        <dbReference type="EMBL" id="CAJ1375026.1"/>
    </source>
</evidence>
<protein>
    <submittedName>
        <fullName evidence="3">Uncharacterized protein</fullName>
    </submittedName>
</protein>
<feature type="compositionally biased region" description="Low complexity" evidence="2">
    <location>
        <begin position="601"/>
        <end position="610"/>
    </location>
</feature>
<name>A0AA36HTG5_9DINO</name>
<keyword evidence="1" id="KW-0175">Coiled coil</keyword>
<dbReference type="EMBL" id="CAUJNA010000294">
    <property type="protein sequence ID" value="CAJ1375026.1"/>
    <property type="molecule type" value="Genomic_DNA"/>
</dbReference>
<feature type="compositionally biased region" description="Polar residues" evidence="2">
    <location>
        <begin position="47"/>
        <end position="56"/>
    </location>
</feature>
<evidence type="ECO:0000256" key="2">
    <source>
        <dbReference type="SAM" id="MobiDB-lite"/>
    </source>
</evidence>
<comment type="caution">
    <text evidence="3">The sequence shown here is derived from an EMBL/GenBank/DDBJ whole genome shotgun (WGS) entry which is preliminary data.</text>
</comment>
<reference evidence="3" key="1">
    <citation type="submission" date="2023-08" db="EMBL/GenBank/DDBJ databases">
        <authorList>
            <person name="Chen Y."/>
            <person name="Shah S."/>
            <person name="Dougan E. K."/>
            <person name="Thang M."/>
            <person name="Chan C."/>
        </authorList>
    </citation>
    <scope>NUCLEOTIDE SEQUENCE</scope>
</reference>
<evidence type="ECO:0000313" key="4">
    <source>
        <dbReference type="Proteomes" id="UP001178507"/>
    </source>
</evidence>
<organism evidence="3 4">
    <name type="scientific">Effrenium voratum</name>
    <dbReference type="NCBI Taxonomy" id="2562239"/>
    <lineage>
        <taxon>Eukaryota</taxon>
        <taxon>Sar</taxon>
        <taxon>Alveolata</taxon>
        <taxon>Dinophyceae</taxon>
        <taxon>Suessiales</taxon>
        <taxon>Symbiodiniaceae</taxon>
        <taxon>Effrenium</taxon>
    </lineage>
</organism>
<feature type="compositionally biased region" description="Low complexity" evidence="2">
    <location>
        <begin position="7"/>
        <end position="18"/>
    </location>
</feature>
<dbReference type="Proteomes" id="UP001178507">
    <property type="component" value="Unassembled WGS sequence"/>
</dbReference>
<feature type="region of interest" description="Disordered" evidence="2">
    <location>
        <begin position="601"/>
        <end position="620"/>
    </location>
</feature>
<accession>A0AA36HTG5</accession>
<feature type="coiled-coil region" evidence="1">
    <location>
        <begin position="374"/>
        <end position="422"/>
    </location>
</feature>
<gene>
    <name evidence="3" type="ORF">EVOR1521_LOCUS4406</name>
</gene>
<keyword evidence="4" id="KW-1185">Reference proteome</keyword>